<evidence type="ECO:0000256" key="3">
    <source>
        <dbReference type="ARBA" id="ARBA00004760"/>
    </source>
</evidence>
<dbReference type="FunFam" id="3.40.640.10:FF:000020">
    <property type="entry name" value="sphingosine-1-phosphate lyase 1"/>
    <property type="match status" value="1"/>
</dbReference>
<dbReference type="InterPro" id="IPR015422">
    <property type="entry name" value="PyrdxlP-dep_Trfase_small"/>
</dbReference>
<comment type="similarity">
    <text evidence="13">Belongs to the group II decarboxylase family. Sphingosine-1-phosphate lyase subfamily.</text>
</comment>
<evidence type="ECO:0000256" key="5">
    <source>
        <dbReference type="ARBA" id="ARBA00022692"/>
    </source>
</evidence>
<keyword evidence="12 17" id="KW-0456">Lyase</keyword>
<evidence type="ECO:0000256" key="2">
    <source>
        <dbReference type="ARBA" id="ARBA00004389"/>
    </source>
</evidence>
<comment type="pathway">
    <text evidence="4">Sphingolipid metabolism.</text>
</comment>
<evidence type="ECO:0000256" key="18">
    <source>
        <dbReference type="SAM" id="Phobius"/>
    </source>
</evidence>
<protein>
    <recommendedName>
        <fullName evidence="14">sphinganine-1-phosphate aldolase</fullName>
        <ecNumber evidence="14">4.1.2.27</ecNumber>
    </recommendedName>
    <alternativeName>
        <fullName evidence="15">Sphingosine-1-phosphate aldolase</fullName>
    </alternativeName>
</protein>
<dbReference type="Proteomes" id="UP000189911">
    <property type="component" value="Chromosome H"/>
</dbReference>
<accession>A0A1G4KM67</accession>
<dbReference type="Gene3D" id="3.40.640.10">
    <property type="entry name" value="Type I PLP-dependent aspartate aminotransferase-like (Major domain)"/>
    <property type="match status" value="1"/>
</dbReference>
<evidence type="ECO:0000313" key="19">
    <source>
        <dbReference type="EMBL" id="SCV05581.1"/>
    </source>
</evidence>
<gene>
    <name evidence="19" type="ORF">LANO_0H10638G</name>
</gene>
<dbReference type="SUPFAM" id="SSF53383">
    <property type="entry name" value="PLP-dependent transferases"/>
    <property type="match status" value="1"/>
</dbReference>
<organism evidence="19 20">
    <name type="scientific">Lachancea nothofagi CBS 11611</name>
    <dbReference type="NCBI Taxonomy" id="1266666"/>
    <lineage>
        <taxon>Eukaryota</taxon>
        <taxon>Fungi</taxon>
        <taxon>Dikarya</taxon>
        <taxon>Ascomycota</taxon>
        <taxon>Saccharomycotina</taxon>
        <taxon>Saccharomycetes</taxon>
        <taxon>Saccharomycetales</taxon>
        <taxon>Saccharomycetaceae</taxon>
        <taxon>Lachancea</taxon>
    </lineage>
</organism>
<evidence type="ECO:0000256" key="4">
    <source>
        <dbReference type="ARBA" id="ARBA00004991"/>
    </source>
</evidence>
<evidence type="ECO:0000256" key="12">
    <source>
        <dbReference type="ARBA" id="ARBA00023239"/>
    </source>
</evidence>
<evidence type="ECO:0000256" key="13">
    <source>
        <dbReference type="ARBA" id="ARBA00038302"/>
    </source>
</evidence>
<dbReference type="PANTHER" id="PTHR42735">
    <property type="match status" value="1"/>
</dbReference>
<dbReference type="GO" id="GO:0008117">
    <property type="term" value="F:sphinganine-1-phosphate aldolase activity"/>
    <property type="evidence" value="ECO:0007669"/>
    <property type="project" value="UniProtKB-EC"/>
</dbReference>
<evidence type="ECO:0000256" key="11">
    <source>
        <dbReference type="ARBA" id="ARBA00023136"/>
    </source>
</evidence>
<evidence type="ECO:0000256" key="6">
    <source>
        <dbReference type="ARBA" id="ARBA00022824"/>
    </source>
</evidence>
<evidence type="ECO:0000256" key="16">
    <source>
        <dbReference type="PIRSR" id="PIRSR602129-50"/>
    </source>
</evidence>
<keyword evidence="6" id="KW-0256">Endoplasmic reticulum</keyword>
<comment type="cofactor">
    <cofactor evidence="1 16 17">
        <name>pyridoxal 5'-phosphate</name>
        <dbReference type="ChEBI" id="CHEBI:597326"/>
    </cofactor>
</comment>
<evidence type="ECO:0000256" key="1">
    <source>
        <dbReference type="ARBA" id="ARBA00001933"/>
    </source>
</evidence>
<evidence type="ECO:0000256" key="14">
    <source>
        <dbReference type="ARBA" id="ARBA00038965"/>
    </source>
</evidence>
<feature type="modified residue" description="N6-(pyridoxal phosphate)lysine" evidence="16">
    <location>
        <position position="360"/>
    </location>
</feature>
<dbReference type="Gene3D" id="3.90.1150.10">
    <property type="entry name" value="Aspartate Aminotransferase, domain 1"/>
    <property type="match status" value="1"/>
</dbReference>
<name>A0A1G4KM67_9SACH</name>
<keyword evidence="5 18" id="KW-0812">Transmembrane</keyword>
<keyword evidence="7 16" id="KW-0663">Pyridoxal phosphate</keyword>
<dbReference type="Pfam" id="PF00282">
    <property type="entry name" value="Pyridoxal_deC"/>
    <property type="match status" value="1"/>
</dbReference>
<dbReference type="EMBL" id="LT598447">
    <property type="protein sequence ID" value="SCV05581.1"/>
    <property type="molecule type" value="Genomic_DNA"/>
</dbReference>
<evidence type="ECO:0000256" key="8">
    <source>
        <dbReference type="ARBA" id="ARBA00022919"/>
    </source>
</evidence>
<dbReference type="GO" id="GO:0019752">
    <property type="term" value="P:carboxylic acid metabolic process"/>
    <property type="evidence" value="ECO:0007669"/>
    <property type="project" value="InterPro"/>
</dbReference>
<dbReference type="Gene3D" id="6.10.140.2150">
    <property type="match status" value="1"/>
</dbReference>
<keyword evidence="9 18" id="KW-1133">Transmembrane helix</keyword>
<dbReference type="InterPro" id="IPR002129">
    <property type="entry name" value="PyrdxlP-dep_de-COase"/>
</dbReference>
<dbReference type="InterPro" id="IPR015424">
    <property type="entry name" value="PyrdxlP-dep_Trfase"/>
</dbReference>
<dbReference type="GO" id="GO:0005789">
    <property type="term" value="C:endoplasmic reticulum membrane"/>
    <property type="evidence" value="ECO:0007669"/>
    <property type="project" value="UniProtKB-SubCell"/>
</dbReference>
<evidence type="ECO:0000256" key="7">
    <source>
        <dbReference type="ARBA" id="ARBA00022898"/>
    </source>
</evidence>
<keyword evidence="20" id="KW-1185">Reference proteome</keyword>
<sequence length="564" mass="62411">MLGEGFIWASQGNAAYRDWAFKQCQSLFTCLSNNKILVAFATIAIVKTLTWVWYYVGGFGLNESLKMLKNHTLRPFFLSLTSSFLLRSKVDKEVKKSLISIEDSLMKGDERLTQFSHLPSTGLEEQQVLQELDLSQRVLAHSDWEGGKVSGAVYHGGKELIHLQSQAFEKYCVANQLHPDVFPAVRKMEAEVVSMVLNMFHAPESTACGTTTSGGTESLLLACLSAKMYALHHKGIKNPEIIAPVTAHAAFDKAAYYFGMTLRHAPLDPKTFKVDLKRVRRLINKNTVLLVGSAPNFPYGIVDDIEGLGMLAQQKNIPLHVDCCLGSFVIAHMEKAGFKDIPPFDFRVPGVTSVSCDTHKYGFAPKGSSVILYRSRELRMHQYYLLADWVGGLYGSPTLAGSRPGALVVGCWATMIRIGEQGYIDSCKEIISTARELKTYIEDRIPDLQIIGDPKCSVVAFTSDKIDVHELSDKLAQKGWHLSALQNPPALHLAVTWLTRPVISELTETLRDLVEELKKNGTKKPSSDGTSALYGVAGSVQTSGVVDRLLVGFLDTLYKTKRDF</sequence>
<dbReference type="InterPro" id="IPR050477">
    <property type="entry name" value="GrpII_AminoAcid_Decarb"/>
</dbReference>
<dbReference type="InterPro" id="IPR015421">
    <property type="entry name" value="PyrdxlP-dep_Trfase_major"/>
</dbReference>
<dbReference type="PANTHER" id="PTHR42735:SF6">
    <property type="entry name" value="SPHINGOSINE-1-PHOSPHATE LYASE 1"/>
    <property type="match status" value="1"/>
</dbReference>
<keyword evidence="11 18" id="KW-0472">Membrane</keyword>
<evidence type="ECO:0000256" key="15">
    <source>
        <dbReference type="ARBA" id="ARBA00042568"/>
    </source>
</evidence>
<dbReference type="FunFam" id="6.10.140.2150:FF:000001">
    <property type="entry name" value="Sphingosine-1-phosphate lyase 1"/>
    <property type="match status" value="1"/>
</dbReference>
<evidence type="ECO:0000313" key="20">
    <source>
        <dbReference type="Proteomes" id="UP000189911"/>
    </source>
</evidence>
<keyword evidence="8" id="KW-0746">Sphingolipid metabolism</keyword>
<keyword evidence="10" id="KW-0443">Lipid metabolism</keyword>
<evidence type="ECO:0000256" key="9">
    <source>
        <dbReference type="ARBA" id="ARBA00022989"/>
    </source>
</evidence>
<dbReference type="OrthoDB" id="10254570at2759"/>
<reference evidence="20" key="1">
    <citation type="submission" date="2016-03" db="EMBL/GenBank/DDBJ databases">
        <authorList>
            <person name="Devillers Hugo."/>
        </authorList>
    </citation>
    <scope>NUCLEOTIDE SEQUENCE [LARGE SCALE GENOMIC DNA]</scope>
</reference>
<evidence type="ECO:0000256" key="17">
    <source>
        <dbReference type="RuleBase" id="RU000382"/>
    </source>
</evidence>
<comment type="pathway">
    <text evidence="3">Lipid metabolism; sphingolipid metabolism.</text>
</comment>
<evidence type="ECO:0000256" key="10">
    <source>
        <dbReference type="ARBA" id="ARBA00023098"/>
    </source>
</evidence>
<dbReference type="GO" id="GO:0030149">
    <property type="term" value="P:sphingolipid catabolic process"/>
    <property type="evidence" value="ECO:0007669"/>
    <property type="project" value="TreeGrafter"/>
</dbReference>
<dbReference type="GO" id="GO:0030170">
    <property type="term" value="F:pyridoxal phosphate binding"/>
    <property type="evidence" value="ECO:0007669"/>
    <property type="project" value="InterPro"/>
</dbReference>
<feature type="transmembrane region" description="Helical" evidence="18">
    <location>
        <begin position="36"/>
        <end position="56"/>
    </location>
</feature>
<comment type="subcellular location">
    <subcellularLocation>
        <location evidence="2">Endoplasmic reticulum membrane</location>
        <topology evidence="2">Single-pass membrane protein</topology>
    </subcellularLocation>
</comment>
<dbReference type="CDD" id="cd06450">
    <property type="entry name" value="DOPA_deC_like"/>
    <property type="match status" value="1"/>
</dbReference>
<dbReference type="AlphaFoldDB" id="A0A1G4KM67"/>
<proteinExistence type="inferred from homology"/>
<dbReference type="EC" id="4.1.2.27" evidence="14"/>